<dbReference type="Proteomes" id="UP000590068">
    <property type="component" value="Unassembled WGS sequence"/>
</dbReference>
<evidence type="ECO:0000313" key="5">
    <source>
        <dbReference type="Proteomes" id="UP000590068"/>
    </source>
</evidence>
<dbReference type="Pfam" id="PF10040">
    <property type="entry name" value="CRISPR_Cas6"/>
    <property type="match status" value="1"/>
</dbReference>
<comment type="caution">
    <text evidence="3">The sequence shown here is derived from an EMBL/GenBank/DDBJ whole genome shotgun (WGS) entry which is preliminary data.</text>
</comment>
<dbReference type="Proteomes" id="UP000235611">
    <property type="component" value="Unassembled WGS sequence"/>
</dbReference>
<gene>
    <name evidence="2" type="primary">cas6</name>
    <name evidence="3" type="ORF">BCS93_18140</name>
    <name evidence="2" type="ORF">HJ568_16185</name>
</gene>
<dbReference type="InterPro" id="IPR019267">
    <property type="entry name" value="CRISPR-assoc_Cas6_C"/>
</dbReference>
<name>A0AAP8SV75_9VIBR</name>
<protein>
    <submittedName>
        <fullName evidence="2">CRISPR system precrRNA processing endoribonuclease RAMP protein Cas6</fullName>
    </submittedName>
</protein>
<accession>A0AAP8SV75</accession>
<sequence>MMKSELHLLSSQFKLLKLNITVQLEQSVQLPPFKGAMWHGLFGHAFKAHDERLYQVFYGEHAQQQPKPYAIFPDGDHKEHWHKGELLSVELTVFGEACEMAPAIVEALQHASNSKYLGIGDKRASFKVLSVSSNTPYGLTAGIKTLSLQDWLPPVSDYQREIEVALHFVTPVRAKHQGQVIKDQAPQLAFWLNQTLRRLTQISRFWVVDDEAIFSRIYEQMQCHIPRQCDTQSDCYFEDWLRYSARHEKRIPIGGLKGQVSFYGELGPLLPLLKIGELLQVGGKTTFGLGKYKLIG</sequence>
<dbReference type="EMBL" id="JABCJR010000039">
    <property type="protein sequence ID" value="NMR71486.1"/>
    <property type="molecule type" value="Genomic_DNA"/>
</dbReference>
<evidence type="ECO:0000259" key="1">
    <source>
        <dbReference type="Pfam" id="PF10040"/>
    </source>
</evidence>
<dbReference type="EMBL" id="MDBO01000132">
    <property type="protein sequence ID" value="PMP05876.1"/>
    <property type="molecule type" value="Genomic_DNA"/>
</dbReference>
<evidence type="ECO:0000313" key="4">
    <source>
        <dbReference type="Proteomes" id="UP000235611"/>
    </source>
</evidence>
<reference evidence="2 5" key="4">
    <citation type="submission" date="2020-04" db="EMBL/GenBank/DDBJ databases">
        <title>WGS-Seq of Vibrio isolated by the O'Toole Lab.</title>
        <authorList>
            <person name="Mckone K.P."/>
            <person name="Whitaker R."/>
            <person name="Sevigney J.L."/>
            <person name="Herring J.B."/>
            <person name="O'Toole G."/>
        </authorList>
    </citation>
    <scope>NUCLEOTIDE SEQUENCE [LARGE SCALE GENOMIC DNA]</scope>
    <source>
        <strain evidence="2 5">BS_02</strain>
    </source>
</reference>
<feature type="domain" description="CRISPR-associated protein Cas6 C-terminal" evidence="1">
    <location>
        <begin position="166"/>
        <end position="292"/>
    </location>
</feature>
<evidence type="ECO:0000313" key="3">
    <source>
        <dbReference type="EMBL" id="PMP05876.1"/>
    </source>
</evidence>
<dbReference type="RefSeq" id="WP_017031734.1">
    <property type="nucleotide sequence ID" value="NZ_JABBXC010000039.1"/>
</dbReference>
<reference evidence="3" key="2">
    <citation type="submission" date="2016-07" db="EMBL/GenBank/DDBJ databases">
        <authorList>
            <person name="Kauffman K."/>
            <person name="Arevalo P."/>
            <person name="Polz M.F."/>
        </authorList>
    </citation>
    <scope>NUCLEOTIDE SEQUENCE</scope>
    <source>
        <strain evidence="3">10N.222.49.A5</strain>
    </source>
</reference>
<reference evidence="3" key="3">
    <citation type="journal article" date="2018" name="Nature">
        <title>A major lineage of non-tailed dsDNA viruses as unrecognized killers of marine bacteria.</title>
        <authorList>
            <person name="Kauffman K.M."/>
            <person name="Hussain F.A."/>
            <person name="Yang J."/>
            <person name="Arevalo P."/>
            <person name="Brown J.M."/>
            <person name="Chang W.K."/>
            <person name="VanInsberghe D."/>
            <person name="Elsherbini J."/>
            <person name="Sharma R.S."/>
            <person name="Cutler M.B."/>
            <person name="Kelly L."/>
            <person name="Polz M.F."/>
        </authorList>
    </citation>
    <scope>NUCLEOTIDE SEQUENCE</scope>
    <source>
        <strain evidence="3">10N.222.49.A5</strain>
    </source>
</reference>
<proteinExistence type="predicted"/>
<organism evidence="3 4">
    <name type="scientific">Vibrio breoganii</name>
    <dbReference type="NCBI Taxonomy" id="553239"/>
    <lineage>
        <taxon>Bacteria</taxon>
        <taxon>Pseudomonadati</taxon>
        <taxon>Pseudomonadota</taxon>
        <taxon>Gammaproteobacteria</taxon>
        <taxon>Vibrionales</taxon>
        <taxon>Vibrionaceae</taxon>
        <taxon>Vibrio</taxon>
    </lineage>
</organism>
<dbReference type="Gene3D" id="3.30.70.1900">
    <property type="match status" value="1"/>
</dbReference>
<evidence type="ECO:0000313" key="2">
    <source>
        <dbReference type="EMBL" id="NMR71486.1"/>
    </source>
</evidence>
<keyword evidence="5" id="KW-1185">Reference proteome</keyword>
<dbReference type="AlphaFoldDB" id="A0AAP8SV75"/>
<reference evidence="4" key="1">
    <citation type="submission" date="2016-07" db="EMBL/GenBank/DDBJ databases">
        <title>Nontailed viruses are major unrecognized killers of bacteria in the ocean.</title>
        <authorList>
            <person name="Kauffman K."/>
            <person name="Hussain F."/>
            <person name="Yang J."/>
            <person name="Arevalo P."/>
            <person name="Brown J."/>
            <person name="Cutler M."/>
            <person name="Kelly L."/>
            <person name="Polz M.F."/>
        </authorList>
    </citation>
    <scope>NUCLEOTIDE SEQUENCE [LARGE SCALE GENOMIC DNA]</scope>
    <source>
        <strain evidence="4">10N.222.49.A5</strain>
    </source>
</reference>